<dbReference type="Proteomes" id="UP000256561">
    <property type="component" value="Unassembled WGS sequence"/>
</dbReference>
<dbReference type="Gene3D" id="1.10.10.1130">
    <property type="entry name" value="Uncharacterised protein PF10982, DUF2789"/>
    <property type="match status" value="1"/>
</dbReference>
<dbReference type="OrthoDB" id="5828847at2"/>
<reference evidence="2" key="1">
    <citation type="submission" date="2018-08" db="EMBL/GenBank/DDBJ databases">
        <authorList>
            <person name="Zhang J."/>
            <person name="Du Z.-J."/>
        </authorList>
    </citation>
    <scope>NUCLEOTIDE SEQUENCE [LARGE SCALE GENOMIC DNA]</scope>
    <source>
        <strain evidence="2">KCTC 52655</strain>
    </source>
</reference>
<dbReference type="RefSeq" id="WP_115593981.1">
    <property type="nucleotide sequence ID" value="NZ_QRHA01000010.1"/>
</dbReference>
<dbReference type="InterPro" id="IPR021250">
    <property type="entry name" value="DUF2789"/>
</dbReference>
<organism evidence="1 2">
    <name type="scientific">Alteromonas aestuariivivens</name>
    <dbReference type="NCBI Taxonomy" id="1938339"/>
    <lineage>
        <taxon>Bacteria</taxon>
        <taxon>Pseudomonadati</taxon>
        <taxon>Pseudomonadota</taxon>
        <taxon>Gammaproteobacteria</taxon>
        <taxon>Alteromonadales</taxon>
        <taxon>Alteromonadaceae</taxon>
        <taxon>Alteromonas/Salinimonas group</taxon>
        <taxon>Alteromonas</taxon>
    </lineage>
</organism>
<dbReference type="EMBL" id="QRHA01000010">
    <property type="protein sequence ID" value="RDV24459.1"/>
    <property type="molecule type" value="Genomic_DNA"/>
</dbReference>
<dbReference type="Pfam" id="PF10982">
    <property type="entry name" value="DUF2789"/>
    <property type="match status" value="1"/>
</dbReference>
<comment type="caution">
    <text evidence="1">The sequence shown here is derived from an EMBL/GenBank/DDBJ whole genome shotgun (WGS) entry which is preliminary data.</text>
</comment>
<sequence>MFTQQPTMQELFVQLGLDSSQDAIQAFIDKHKGMSGHIEEAPFWTQAQAEFIKGALAEDAEWAEVIDQLNAELHHQ</sequence>
<keyword evidence="2" id="KW-1185">Reference proteome</keyword>
<proteinExistence type="predicted"/>
<name>A0A3D8M447_9ALTE</name>
<dbReference type="InterPro" id="IPR038086">
    <property type="entry name" value="DUF2789_sf"/>
</dbReference>
<accession>A0A3D8M447</accession>
<protein>
    <submittedName>
        <fullName evidence="1">DUF2789 domain-containing protein</fullName>
    </submittedName>
</protein>
<dbReference type="AlphaFoldDB" id="A0A3D8M447"/>
<evidence type="ECO:0000313" key="1">
    <source>
        <dbReference type="EMBL" id="RDV24459.1"/>
    </source>
</evidence>
<evidence type="ECO:0000313" key="2">
    <source>
        <dbReference type="Proteomes" id="UP000256561"/>
    </source>
</evidence>
<gene>
    <name evidence="1" type="ORF">DXV75_13615</name>
</gene>